<dbReference type="FunFam" id="1.10.10.60:FF:000060">
    <property type="entry name" value="MYB transcription factor"/>
    <property type="match status" value="1"/>
</dbReference>
<dbReference type="EMBL" id="JABCRI010000024">
    <property type="protein sequence ID" value="KAF8377099.1"/>
    <property type="molecule type" value="Genomic_DNA"/>
</dbReference>
<dbReference type="InterPro" id="IPR017930">
    <property type="entry name" value="Myb_dom"/>
</dbReference>
<organism evidence="10 11">
    <name type="scientific">Tetracentron sinense</name>
    <name type="common">Spur-leaf</name>
    <dbReference type="NCBI Taxonomy" id="13715"/>
    <lineage>
        <taxon>Eukaryota</taxon>
        <taxon>Viridiplantae</taxon>
        <taxon>Streptophyta</taxon>
        <taxon>Embryophyta</taxon>
        <taxon>Tracheophyta</taxon>
        <taxon>Spermatophyta</taxon>
        <taxon>Magnoliopsida</taxon>
        <taxon>Trochodendrales</taxon>
        <taxon>Trochodendraceae</taxon>
        <taxon>Tetracentron</taxon>
    </lineage>
</organism>
<accession>A0A834Y9X0</accession>
<comment type="subcellular location">
    <subcellularLocation>
        <location evidence="1">Nucleus</location>
    </subcellularLocation>
</comment>
<feature type="domain" description="HTH myb-type" evidence="9">
    <location>
        <begin position="256"/>
        <end position="307"/>
    </location>
</feature>
<evidence type="ECO:0000256" key="3">
    <source>
        <dbReference type="ARBA" id="ARBA00023015"/>
    </source>
</evidence>
<dbReference type="GO" id="GO:0000981">
    <property type="term" value="F:DNA-binding transcription factor activity, RNA polymerase II-specific"/>
    <property type="evidence" value="ECO:0007669"/>
    <property type="project" value="TreeGrafter"/>
</dbReference>
<proteinExistence type="predicted"/>
<keyword evidence="4" id="KW-0238">DNA-binding</keyword>
<dbReference type="InterPro" id="IPR050560">
    <property type="entry name" value="MYB_TF"/>
</dbReference>
<name>A0A834Y9X0_TETSI</name>
<keyword evidence="2" id="KW-0677">Repeat</keyword>
<gene>
    <name evidence="10" type="ORF">HHK36_030472</name>
</gene>
<evidence type="ECO:0000259" key="8">
    <source>
        <dbReference type="PROSITE" id="PS50090"/>
    </source>
</evidence>
<dbReference type="SUPFAM" id="SSF46689">
    <property type="entry name" value="Homeodomain-like"/>
    <property type="match status" value="1"/>
</dbReference>
<evidence type="ECO:0000256" key="2">
    <source>
        <dbReference type="ARBA" id="ARBA00022737"/>
    </source>
</evidence>
<feature type="region of interest" description="Disordered" evidence="7">
    <location>
        <begin position="191"/>
        <end position="212"/>
    </location>
</feature>
<keyword evidence="5" id="KW-0804">Transcription</keyword>
<feature type="domain" description="Myb-like" evidence="8">
    <location>
        <begin position="261"/>
        <end position="307"/>
    </location>
</feature>
<sequence length="569" mass="63972">MERGEASSSQEIILTTLLRQEQDIKEIKSLLQDMATALDKLLVAQRQTQIRPPTSQKNASNPVAQPQKPPSHPLPKPKKERTPPKHFTPSPLSQLLPILTDRKLITLRGPTPLQPLAKRNHNYKEQEHCAFHQGPGHSTGHCMALKHVVEELINEGKLDYVPGAEYDEKQNSHLGTLSCTELGSISECKGQDLATPGAGGNQKQGASPSPVIRRKLPQDNAWSRGQLEQEADTQTIPPCRLLRMMEESGAVNMDDTRTCPRGHWRPAEDEKLRQLVEQHGPQNWNSIADKLQGRSGKSCRLRWFNQLDPRINRRPFTEEEEERLLTAHRVHGNKWALIARLFPGRTDNAVKNHWHVIMARRHRERSKLYRSSFQDHLLSDSNISSSGSAEKGSRHQGGYNSKIQFNTSRFLEFGNHDKDGIFEVSPSTSSPSWAFAGLKTTTNFPSLDVFRGGGRDNFNSSSSYCIMDRPHSLDQSLYRYYSNSSFGGYRNISALGLPNYKRVAPPFGYSNLGDGYEGHGTMKSDLVRFRDNSAAFPKLRTTTQQEQGDESVKHKDVPFIDFLGVGISS</sequence>
<dbReference type="OrthoDB" id="2143914at2759"/>
<dbReference type="Gene3D" id="1.10.10.60">
    <property type="entry name" value="Homeodomain-like"/>
    <property type="match status" value="2"/>
</dbReference>
<dbReference type="CDD" id="cd00167">
    <property type="entry name" value="SANT"/>
    <property type="match status" value="2"/>
</dbReference>
<dbReference type="PANTHER" id="PTHR45614">
    <property type="entry name" value="MYB PROTEIN-RELATED"/>
    <property type="match status" value="1"/>
</dbReference>
<feature type="domain" description="Myb-like" evidence="8">
    <location>
        <begin position="308"/>
        <end position="358"/>
    </location>
</feature>
<evidence type="ECO:0000256" key="6">
    <source>
        <dbReference type="ARBA" id="ARBA00023242"/>
    </source>
</evidence>
<keyword evidence="11" id="KW-1185">Reference proteome</keyword>
<dbReference type="SMART" id="SM00717">
    <property type="entry name" value="SANT"/>
    <property type="match status" value="2"/>
</dbReference>
<dbReference type="PROSITE" id="PS51294">
    <property type="entry name" value="HTH_MYB"/>
    <property type="match status" value="2"/>
</dbReference>
<evidence type="ECO:0000313" key="10">
    <source>
        <dbReference type="EMBL" id="KAF8377099.1"/>
    </source>
</evidence>
<dbReference type="InterPro" id="IPR001005">
    <property type="entry name" value="SANT/Myb"/>
</dbReference>
<feature type="region of interest" description="Disordered" evidence="7">
    <location>
        <begin position="47"/>
        <end position="92"/>
    </location>
</feature>
<evidence type="ECO:0000256" key="5">
    <source>
        <dbReference type="ARBA" id="ARBA00023163"/>
    </source>
</evidence>
<reference evidence="10 11" key="1">
    <citation type="submission" date="2020-04" db="EMBL/GenBank/DDBJ databases">
        <title>Plant Genome Project.</title>
        <authorList>
            <person name="Zhang R.-G."/>
        </authorList>
    </citation>
    <scope>NUCLEOTIDE SEQUENCE [LARGE SCALE GENOMIC DNA]</scope>
    <source>
        <strain evidence="10">YNK0</strain>
        <tissue evidence="10">Leaf</tissue>
    </source>
</reference>
<dbReference type="GO" id="GO:0000978">
    <property type="term" value="F:RNA polymerase II cis-regulatory region sequence-specific DNA binding"/>
    <property type="evidence" value="ECO:0007669"/>
    <property type="project" value="TreeGrafter"/>
</dbReference>
<comment type="caution">
    <text evidence="10">The sequence shown here is derived from an EMBL/GenBank/DDBJ whole genome shotgun (WGS) entry which is preliminary data.</text>
</comment>
<dbReference type="InterPro" id="IPR009057">
    <property type="entry name" value="Homeodomain-like_sf"/>
</dbReference>
<keyword evidence="6" id="KW-0539">Nucleus</keyword>
<dbReference type="Proteomes" id="UP000655225">
    <property type="component" value="Unassembled WGS sequence"/>
</dbReference>
<evidence type="ECO:0000259" key="9">
    <source>
        <dbReference type="PROSITE" id="PS51294"/>
    </source>
</evidence>
<protein>
    <submittedName>
        <fullName evidence="10">Uncharacterized protein</fullName>
    </submittedName>
</protein>
<dbReference type="AlphaFoldDB" id="A0A834Y9X0"/>
<dbReference type="PANTHER" id="PTHR45614:SF221">
    <property type="entry name" value="MYB DOMAIN PROTEIN 110"/>
    <property type="match status" value="1"/>
</dbReference>
<dbReference type="Pfam" id="PF13921">
    <property type="entry name" value="Myb_DNA-bind_6"/>
    <property type="match status" value="1"/>
</dbReference>
<feature type="domain" description="HTH myb-type" evidence="9">
    <location>
        <begin position="308"/>
        <end position="362"/>
    </location>
</feature>
<feature type="compositionally biased region" description="Polar residues" evidence="7">
    <location>
        <begin position="47"/>
        <end position="64"/>
    </location>
</feature>
<evidence type="ECO:0000256" key="4">
    <source>
        <dbReference type="ARBA" id="ARBA00023125"/>
    </source>
</evidence>
<dbReference type="PROSITE" id="PS50090">
    <property type="entry name" value="MYB_LIKE"/>
    <property type="match status" value="2"/>
</dbReference>
<evidence type="ECO:0000256" key="7">
    <source>
        <dbReference type="SAM" id="MobiDB-lite"/>
    </source>
</evidence>
<keyword evidence="3" id="KW-0805">Transcription regulation</keyword>
<evidence type="ECO:0000256" key="1">
    <source>
        <dbReference type="ARBA" id="ARBA00004123"/>
    </source>
</evidence>
<evidence type="ECO:0000313" key="11">
    <source>
        <dbReference type="Proteomes" id="UP000655225"/>
    </source>
</evidence>
<dbReference type="FunFam" id="1.10.10.60:FF:000356">
    <property type="entry name" value="MYB transcription factor"/>
    <property type="match status" value="1"/>
</dbReference>
<dbReference type="GO" id="GO:0005634">
    <property type="term" value="C:nucleus"/>
    <property type="evidence" value="ECO:0007669"/>
    <property type="project" value="UniProtKB-SubCell"/>
</dbReference>